<evidence type="ECO:0000313" key="2">
    <source>
        <dbReference type="Proteomes" id="UP000078542"/>
    </source>
</evidence>
<accession>A0A195C440</accession>
<organism evidence="1 2">
    <name type="scientific">Cyphomyrmex costatus</name>
    <dbReference type="NCBI Taxonomy" id="456900"/>
    <lineage>
        <taxon>Eukaryota</taxon>
        <taxon>Metazoa</taxon>
        <taxon>Ecdysozoa</taxon>
        <taxon>Arthropoda</taxon>
        <taxon>Hexapoda</taxon>
        <taxon>Insecta</taxon>
        <taxon>Pterygota</taxon>
        <taxon>Neoptera</taxon>
        <taxon>Endopterygota</taxon>
        <taxon>Hymenoptera</taxon>
        <taxon>Apocrita</taxon>
        <taxon>Aculeata</taxon>
        <taxon>Formicoidea</taxon>
        <taxon>Formicidae</taxon>
        <taxon>Myrmicinae</taxon>
        <taxon>Cyphomyrmex</taxon>
    </lineage>
</organism>
<proteinExistence type="predicted"/>
<gene>
    <name evidence="1" type="ORF">ALC62_13813</name>
</gene>
<protein>
    <submittedName>
        <fullName evidence="1">Uncharacterized protein</fullName>
    </submittedName>
</protein>
<dbReference type="EMBL" id="KQ978292">
    <property type="protein sequence ID" value="KYM95385.1"/>
    <property type="molecule type" value="Genomic_DNA"/>
</dbReference>
<dbReference type="AlphaFoldDB" id="A0A195C440"/>
<keyword evidence="2" id="KW-1185">Reference proteome</keyword>
<dbReference type="Proteomes" id="UP000078542">
    <property type="component" value="Unassembled WGS sequence"/>
</dbReference>
<name>A0A195C440_9HYME</name>
<reference evidence="1 2" key="1">
    <citation type="submission" date="2016-03" db="EMBL/GenBank/DDBJ databases">
        <title>Cyphomyrmex costatus WGS genome.</title>
        <authorList>
            <person name="Nygaard S."/>
            <person name="Hu H."/>
            <person name="Boomsma J."/>
            <person name="Zhang G."/>
        </authorList>
    </citation>
    <scope>NUCLEOTIDE SEQUENCE [LARGE SCALE GENOMIC DNA]</scope>
    <source>
        <strain evidence="1">MS0001</strain>
        <tissue evidence="1">Whole body</tissue>
    </source>
</reference>
<sequence>MAVVGKTTPTAAFSCAVIFHSSCIPDVFCIQLALMTFMHEAKAAKRNRTVHNPKKSIAGNFTFRKQSLIDDAKNLNDAHTTLCSDEILYHRDTYVATSGRSERLAIRHHSTPHQTTSKKADVVLRGKLIQAHTVGEGTYRSIYRTRRSYMANTYVTCLWCVP</sequence>
<evidence type="ECO:0000313" key="1">
    <source>
        <dbReference type="EMBL" id="KYM95385.1"/>
    </source>
</evidence>